<proteinExistence type="predicted"/>
<keyword evidence="1" id="KW-0812">Transmembrane</keyword>
<evidence type="ECO:0000256" key="1">
    <source>
        <dbReference type="SAM" id="Phobius"/>
    </source>
</evidence>
<reference evidence="2" key="1">
    <citation type="journal article" date="2021" name="Microb. Physiol.">
        <title>Proteogenomic Insights into the Physiology of Marine, Sulfate-Reducing, Filamentous Desulfonema limicola and Desulfonema magnum.</title>
        <authorList>
            <person name="Schnaars V."/>
            <person name="Wohlbrand L."/>
            <person name="Scheve S."/>
            <person name="Hinrichs C."/>
            <person name="Reinhardt R."/>
            <person name="Rabus R."/>
        </authorList>
    </citation>
    <scope>NUCLEOTIDE SEQUENCE</scope>
    <source>
        <strain evidence="2">4be13</strain>
    </source>
</reference>
<protein>
    <submittedName>
        <fullName evidence="2">Uncharacterized protein</fullName>
    </submittedName>
</protein>
<dbReference type="Proteomes" id="UP000663722">
    <property type="component" value="Chromosome"/>
</dbReference>
<evidence type="ECO:0000313" key="3">
    <source>
        <dbReference type="Proteomes" id="UP000663722"/>
    </source>
</evidence>
<keyword evidence="3" id="KW-1185">Reference proteome</keyword>
<accession>A0A975BQD9</accession>
<dbReference type="AlphaFoldDB" id="A0A975BQD9"/>
<feature type="transmembrane region" description="Helical" evidence="1">
    <location>
        <begin position="12"/>
        <end position="32"/>
    </location>
</feature>
<keyword evidence="1" id="KW-0472">Membrane</keyword>
<gene>
    <name evidence="2" type="ORF">dnm_057010</name>
</gene>
<organism evidence="2 3">
    <name type="scientific">Desulfonema magnum</name>
    <dbReference type="NCBI Taxonomy" id="45655"/>
    <lineage>
        <taxon>Bacteria</taxon>
        <taxon>Pseudomonadati</taxon>
        <taxon>Thermodesulfobacteriota</taxon>
        <taxon>Desulfobacteria</taxon>
        <taxon>Desulfobacterales</taxon>
        <taxon>Desulfococcaceae</taxon>
        <taxon>Desulfonema</taxon>
    </lineage>
</organism>
<sequence>MSNSARKKYQKTFGRVLTTIIACHSLIISKYGHIRADK</sequence>
<dbReference type="EMBL" id="CP061800">
    <property type="protein sequence ID" value="QTA89645.1"/>
    <property type="molecule type" value="Genomic_DNA"/>
</dbReference>
<dbReference type="KEGG" id="dmm:dnm_057010"/>
<keyword evidence="1" id="KW-1133">Transmembrane helix</keyword>
<evidence type="ECO:0000313" key="2">
    <source>
        <dbReference type="EMBL" id="QTA89645.1"/>
    </source>
</evidence>
<name>A0A975BQD9_9BACT</name>